<reference evidence="1 2" key="1">
    <citation type="submission" date="2019-01" db="EMBL/GenBank/DDBJ databases">
        <title>Lacibacter sp. strain TTM-7.</title>
        <authorList>
            <person name="Chen W.-M."/>
        </authorList>
    </citation>
    <scope>NUCLEOTIDE SEQUENCE [LARGE SCALE GENOMIC DNA]</scope>
    <source>
        <strain evidence="1 2">TTM-7</strain>
    </source>
</reference>
<dbReference type="OrthoDB" id="887360at2"/>
<dbReference type="Proteomes" id="UP000290204">
    <property type="component" value="Unassembled WGS sequence"/>
</dbReference>
<gene>
    <name evidence="1" type="ORF">ESA94_18730</name>
</gene>
<keyword evidence="2" id="KW-1185">Reference proteome</keyword>
<protein>
    <submittedName>
        <fullName evidence="1">Uncharacterized protein</fullName>
    </submittedName>
</protein>
<dbReference type="RefSeq" id="WP_129132479.1">
    <property type="nucleotide sequence ID" value="NZ_SDHW01000007.1"/>
</dbReference>
<proteinExistence type="predicted"/>
<name>A0A4Q1CE81_9BACT</name>
<organism evidence="1 2">
    <name type="scientific">Lacibacter luteus</name>
    <dbReference type="NCBI Taxonomy" id="2508719"/>
    <lineage>
        <taxon>Bacteria</taxon>
        <taxon>Pseudomonadati</taxon>
        <taxon>Bacteroidota</taxon>
        <taxon>Chitinophagia</taxon>
        <taxon>Chitinophagales</taxon>
        <taxon>Chitinophagaceae</taxon>
        <taxon>Lacibacter</taxon>
    </lineage>
</organism>
<sequence length="173" mass="19836">MINRFSPRSCLYLCVSGNFMTALEARHIAQQYVSDIGEVLPEFMFGLGDEEEFVDKYYFDFIWLTLTGQIPEEPPVAGGARGLTVNKYDKKVELISHGGYGVLRDTENKLTETYQLFSDFKNGKTRLQELKAKFDLTSEQLLELSKVIKDTELNREAIYAIINGLLDKVKNYR</sequence>
<comment type="caution">
    <text evidence="1">The sequence shown here is derived from an EMBL/GenBank/DDBJ whole genome shotgun (WGS) entry which is preliminary data.</text>
</comment>
<evidence type="ECO:0000313" key="2">
    <source>
        <dbReference type="Proteomes" id="UP000290204"/>
    </source>
</evidence>
<accession>A0A4Q1CE81</accession>
<dbReference type="AlphaFoldDB" id="A0A4Q1CE81"/>
<dbReference type="EMBL" id="SDHW01000007">
    <property type="protein sequence ID" value="RXK58050.1"/>
    <property type="molecule type" value="Genomic_DNA"/>
</dbReference>
<evidence type="ECO:0000313" key="1">
    <source>
        <dbReference type="EMBL" id="RXK58050.1"/>
    </source>
</evidence>